<gene>
    <name evidence="4" type="ORF">SI8410_06008297</name>
</gene>
<dbReference type="InterPro" id="IPR024336">
    <property type="entry name" value="tRNA_splic_suSen54_N"/>
</dbReference>
<protein>
    <recommendedName>
        <fullName evidence="3">tRNA-splicing endonuclease subunit Sen54 N-terminal domain-containing protein</fullName>
    </recommendedName>
</protein>
<dbReference type="EMBL" id="LR746269">
    <property type="protein sequence ID" value="CAA7397632.1"/>
    <property type="molecule type" value="Genomic_DNA"/>
</dbReference>
<feature type="domain" description="tRNA-splicing endonuclease subunit Sen54 N-terminal" evidence="3">
    <location>
        <begin position="20"/>
        <end position="82"/>
    </location>
</feature>
<evidence type="ECO:0000256" key="1">
    <source>
        <dbReference type="ARBA" id="ARBA00005736"/>
    </source>
</evidence>
<evidence type="ECO:0000259" key="3">
    <source>
        <dbReference type="Pfam" id="PF12928"/>
    </source>
</evidence>
<dbReference type="PANTHER" id="PTHR21027:SF1">
    <property type="entry name" value="TRNA-SPLICING ENDONUCLEASE SUBUNIT SEN54"/>
    <property type="match status" value="1"/>
</dbReference>
<evidence type="ECO:0000313" key="5">
    <source>
        <dbReference type="Proteomes" id="UP000663760"/>
    </source>
</evidence>
<dbReference type="GO" id="GO:0000379">
    <property type="term" value="P:tRNA-type intron splice site recognition and cleavage"/>
    <property type="evidence" value="ECO:0007669"/>
    <property type="project" value="TreeGrafter"/>
</dbReference>
<keyword evidence="2" id="KW-0819">tRNA processing</keyword>
<evidence type="ECO:0000256" key="2">
    <source>
        <dbReference type="ARBA" id="ARBA00022694"/>
    </source>
</evidence>
<name>A0A7I8KJL2_SPIIN</name>
<evidence type="ECO:0000313" key="4">
    <source>
        <dbReference type="EMBL" id="CAA7397632.1"/>
    </source>
</evidence>
<dbReference type="Pfam" id="PF12928">
    <property type="entry name" value="tRNA_int_end_N2"/>
    <property type="match status" value="1"/>
</dbReference>
<comment type="similarity">
    <text evidence="1">Belongs to the SEN54 family.</text>
</comment>
<organism evidence="4 5">
    <name type="scientific">Spirodela intermedia</name>
    <name type="common">Intermediate duckweed</name>
    <dbReference type="NCBI Taxonomy" id="51605"/>
    <lineage>
        <taxon>Eukaryota</taxon>
        <taxon>Viridiplantae</taxon>
        <taxon>Streptophyta</taxon>
        <taxon>Embryophyta</taxon>
        <taxon>Tracheophyta</taxon>
        <taxon>Spermatophyta</taxon>
        <taxon>Magnoliopsida</taxon>
        <taxon>Liliopsida</taxon>
        <taxon>Araceae</taxon>
        <taxon>Lemnoideae</taxon>
        <taxon>Spirodela</taxon>
    </lineage>
</organism>
<dbReference type="AlphaFoldDB" id="A0A7I8KJL2"/>
<keyword evidence="5" id="KW-1185">Reference proteome</keyword>
<accession>A0A7I8KJL2</accession>
<dbReference type="GO" id="GO:0000214">
    <property type="term" value="C:tRNA-intron endonuclease complex"/>
    <property type="evidence" value="ECO:0007669"/>
    <property type="project" value="TreeGrafter"/>
</dbReference>
<dbReference type="Proteomes" id="UP000663760">
    <property type="component" value="Chromosome 6"/>
</dbReference>
<dbReference type="InterPro" id="IPR024337">
    <property type="entry name" value="tRNA_splic_suSen54"/>
</dbReference>
<sequence length="255" mass="28879">MDAGAEEEQHHNPFLASFYSTPRFQFRSEVSKARWDESIGMGEIIEKKGRIWTSTGMTRNGGKLYCTIEEIIFLVERGALLLLDTSDRVLDLKYIYMKLAEGKCGCTWESLEAYRHLKSLGYIIRRHGIPWTMKNEKSCCPATSHSAFMSVISDKMGKSDKVKEEDVSIVQMVKQIAIDGMKLDFDVYLPDSKFRKTSPGDPNFILSLLGSKPPSRADVDGLEKKCNGVPLKFCHVDHGRVSIFSFEKLNLQILP</sequence>
<dbReference type="OrthoDB" id="408683at2759"/>
<reference evidence="4" key="1">
    <citation type="submission" date="2020-02" db="EMBL/GenBank/DDBJ databases">
        <authorList>
            <person name="Scholz U."/>
            <person name="Mascher M."/>
            <person name="Fiebig A."/>
        </authorList>
    </citation>
    <scope>NUCLEOTIDE SEQUENCE</scope>
</reference>
<proteinExistence type="inferred from homology"/>
<dbReference type="PANTHER" id="PTHR21027">
    <property type="entry name" value="TRNA-SPLICING ENDONUCLEASE SUBUNIT SEN54"/>
    <property type="match status" value="1"/>
</dbReference>